<reference evidence="1" key="1">
    <citation type="submission" date="2013-05" db="EMBL/GenBank/DDBJ databases">
        <authorList>
            <person name="Yim A.K.Y."/>
            <person name="Chan T.F."/>
            <person name="Ji K.M."/>
            <person name="Liu X.Y."/>
            <person name="Zhou J.W."/>
            <person name="Li R.Q."/>
            <person name="Yang K.Y."/>
            <person name="Li J."/>
            <person name="Li M."/>
            <person name="Law P.T.W."/>
            <person name="Wu Y.L."/>
            <person name="Cai Z.L."/>
            <person name="Qin H."/>
            <person name="Bao Y."/>
            <person name="Leung R.K.K."/>
            <person name="Ng P.K.S."/>
            <person name="Zou J."/>
            <person name="Zhong X.J."/>
            <person name="Ran P.X."/>
            <person name="Zhong N.S."/>
            <person name="Liu Z.G."/>
            <person name="Tsui S.K.W."/>
        </authorList>
    </citation>
    <scope>NUCLEOTIDE SEQUENCE</scope>
    <source>
        <strain evidence="1">Derf</strain>
        <tissue evidence="1">Whole organism</tissue>
    </source>
</reference>
<comment type="caution">
    <text evidence="1">The sequence shown here is derived from an EMBL/GenBank/DDBJ whole genome shotgun (WGS) entry which is preliminary data.</text>
</comment>
<evidence type="ECO:0000313" key="2">
    <source>
        <dbReference type="Proteomes" id="UP000790347"/>
    </source>
</evidence>
<protein>
    <submittedName>
        <fullName evidence="1">Uncharacterized protein</fullName>
    </submittedName>
</protein>
<name>A0A922KYK9_DERFA</name>
<evidence type="ECO:0000313" key="1">
    <source>
        <dbReference type="EMBL" id="KAH9497458.1"/>
    </source>
</evidence>
<organism evidence="1 2">
    <name type="scientific">Dermatophagoides farinae</name>
    <name type="common">American house dust mite</name>
    <dbReference type="NCBI Taxonomy" id="6954"/>
    <lineage>
        <taxon>Eukaryota</taxon>
        <taxon>Metazoa</taxon>
        <taxon>Ecdysozoa</taxon>
        <taxon>Arthropoda</taxon>
        <taxon>Chelicerata</taxon>
        <taxon>Arachnida</taxon>
        <taxon>Acari</taxon>
        <taxon>Acariformes</taxon>
        <taxon>Sarcoptiformes</taxon>
        <taxon>Astigmata</taxon>
        <taxon>Psoroptidia</taxon>
        <taxon>Analgoidea</taxon>
        <taxon>Pyroglyphidae</taxon>
        <taxon>Dermatophagoidinae</taxon>
        <taxon>Dermatophagoides</taxon>
    </lineage>
</organism>
<accession>A0A922KYK9</accession>
<dbReference type="Proteomes" id="UP000790347">
    <property type="component" value="Unassembled WGS sequence"/>
</dbReference>
<dbReference type="AlphaFoldDB" id="A0A922KYK9"/>
<reference evidence="1" key="2">
    <citation type="journal article" date="2022" name="Res Sq">
        <title>Comparative Genomics Reveals Insights into the Divergent Evolution of Astigmatic Mites and Household Pest Adaptations.</title>
        <authorList>
            <person name="Xiong Q."/>
            <person name="Wan A.T.-Y."/>
            <person name="Liu X.-Y."/>
            <person name="Fung C.S.-H."/>
            <person name="Xiao X."/>
            <person name="Malainual N."/>
            <person name="Hou J."/>
            <person name="Wang L."/>
            <person name="Wang M."/>
            <person name="Yang K."/>
            <person name="Cui Y."/>
            <person name="Leung E."/>
            <person name="Nong W."/>
            <person name="Shin S.-K."/>
            <person name="Au S."/>
            <person name="Jeong K.Y."/>
            <person name="Chew F.T."/>
            <person name="Hui J."/>
            <person name="Leung T.F."/>
            <person name="Tungtrongchitr A."/>
            <person name="Zhong N."/>
            <person name="Liu Z."/>
            <person name="Tsui S."/>
        </authorList>
    </citation>
    <scope>NUCLEOTIDE SEQUENCE</scope>
    <source>
        <strain evidence="1">Derf</strain>
        <tissue evidence="1">Whole organism</tissue>
    </source>
</reference>
<sequence length="66" mass="8214">MFAFHKICRQVYDLVVVVHFGAVVHQRIQWRQKYFHVYGYQHKTIQFICRNFEEQVKDVYMDFIQT</sequence>
<keyword evidence="2" id="KW-1185">Reference proteome</keyword>
<proteinExistence type="predicted"/>
<dbReference type="EMBL" id="ASGP02000007">
    <property type="protein sequence ID" value="KAH9497458.1"/>
    <property type="molecule type" value="Genomic_DNA"/>
</dbReference>
<gene>
    <name evidence="1" type="ORF">DERF_013451</name>
</gene>